<dbReference type="Gramene" id="EOY21260">
    <property type="protein sequence ID" value="EOY21260"/>
    <property type="gene ID" value="TCM_012700"/>
</dbReference>
<dbReference type="InParanoid" id="A0A061FUS8"/>
<protein>
    <submittedName>
        <fullName evidence="1">Uncharacterized protein</fullName>
    </submittedName>
</protein>
<name>A0A061FUS8_THECC</name>
<evidence type="ECO:0000313" key="1">
    <source>
        <dbReference type="EMBL" id="EOY21260.1"/>
    </source>
</evidence>
<dbReference type="HOGENOM" id="CLU_197862_0_0_1"/>
<dbReference type="AlphaFoldDB" id="A0A061FUS8"/>
<keyword evidence="2" id="KW-1185">Reference proteome</keyword>
<reference evidence="1 2" key="1">
    <citation type="journal article" date="2013" name="Genome Biol.">
        <title>The genome sequence of the most widely cultivated cacao type and its use to identify candidate genes regulating pod color.</title>
        <authorList>
            <person name="Motamayor J.C."/>
            <person name="Mockaitis K."/>
            <person name="Schmutz J."/>
            <person name="Haiminen N."/>
            <person name="Iii D.L."/>
            <person name="Cornejo O."/>
            <person name="Findley S.D."/>
            <person name="Zheng P."/>
            <person name="Utro F."/>
            <person name="Royaert S."/>
            <person name="Saski C."/>
            <person name="Jenkins J."/>
            <person name="Podicheti R."/>
            <person name="Zhao M."/>
            <person name="Scheffler B.E."/>
            <person name="Stack J.C."/>
            <person name="Feltus F.A."/>
            <person name="Mustiga G.M."/>
            <person name="Amores F."/>
            <person name="Phillips W."/>
            <person name="Marelli J.P."/>
            <person name="May G.D."/>
            <person name="Shapiro H."/>
            <person name="Ma J."/>
            <person name="Bustamante C.D."/>
            <person name="Schnell R.J."/>
            <person name="Main D."/>
            <person name="Gilbert D."/>
            <person name="Parida L."/>
            <person name="Kuhn D.N."/>
        </authorList>
    </citation>
    <scope>NUCLEOTIDE SEQUENCE [LARGE SCALE GENOMIC DNA]</scope>
    <source>
        <strain evidence="2">cv. Matina 1-6</strain>
    </source>
</reference>
<accession>A0A061FUS8</accession>
<dbReference type="EMBL" id="CM001881">
    <property type="protein sequence ID" value="EOY21260.1"/>
    <property type="molecule type" value="Genomic_DNA"/>
</dbReference>
<sequence>MESSWHSSRYDGIYEVTQHMASTQQSKGDCLAKGHMSPLPEGVHLDLKQNNFTNLLNIWESGYGADDQKIFSFALDKS</sequence>
<gene>
    <name evidence="1" type="ORF">TCM_012700</name>
</gene>
<proteinExistence type="predicted"/>
<organism evidence="1 2">
    <name type="scientific">Theobroma cacao</name>
    <name type="common">Cacao</name>
    <name type="synonym">Cocoa</name>
    <dbReference type="NCBI Taxonomy" id="3641"/>
    <lineage>
        <taxon>Eukaryota</taxon>
        <taxon>Viridiplantae</taxon>
        <taxon>Streptophyta</taxon>
        <taxon>Embryophyta</taxon>
        <taxon>Tracheophyta</taxon>
        <taxon>Spermatophyta</taxon>
        <taxon>Magnoliopsida</taxon>
        <taxon>eudicotyledons</taxon>
        <taxon>Gunneridae</taxon>
        <taxon>Pentapetalae</taxon>
        <taxon>rosids</taxon>
        <taxon>malvids</taxon>
        <taxon>Malvales</taxon>
        <taxon>Malvaceae</taxon>
        <taxon>Byttnerioideae</taxon>
        <taxon>Theobroma</taxon>
    </lineage>
</organism>
<dbReference type="Proteomes" id="UP000026915">
    <property type="component" value="Chromosome 3"/>
</dbReference>
<evidence type="ECO:0000313" key="2">
    <source>
        <dbReference type="Proteomes" id="UP000026915"/>
    </source>
</evidence>